<dbReference type="NCBIfam" id="TIGR00589">
    <property type="entry name" value="ogt"/>
    <property type="match status" value="1"/>
</dbReference>
<evidence type="ECO:0000256" key="5">
    <source>
        <dbReference type="ARBA" id="ARBA00023204"/>
    </source>
</evidence>
<evidence type="ECO:0000256" key="6">
    <source>
        <dbReference type="ARBA" id="ARBA00049348"/>
    </source>
</evidence>
<dbReference type="EMBL" id="JACHMH010000001">
    <property type="protein sequence ID" value="MBB4674060.1"/>
    <property type="molecule type" value="Genomic_DNA"/>
</dbReference>
<evidence type="ECO:0000256" key="4">
    <source>
        <dbReference type="ARBA" id="ARBA00022763"/>
    </source>
</evidence>
<comment type="catalytic activity">
    <reaction evidence="1">
        <text>a 4-O-methyl-thymidine in DNA + L-cysteinyl-[protein] = a thymidine in DNA + S-methyl-L-cysteinyl-[protein]</text>
        <dbReference type="Rhea" id="RHEA:53428"/>
        <dbReference type="Rhea" id="RHEA-COMP:10131"/>
        <dbReference type="Rhea" id="RHEA-COMP:10132"/>
        <dbReference type="Rhea" id="RHEA-COMP:13555"/>
        <dbReference type="Rhea" id="RHEA-COMP:13556"/>
        <dbReference type="ChEBI" id="CHEBI:29950"/>
        <dbReference type="ChEBI" id="CHEBI:82612"/>
        <dbReference type="ChEBI" id="CHEBI:137386"/>
        <dbReference type="ChEBI" id="CHEBI:137387"/>
        <dbReference type="EC" id="2.1.1.63"/>
    </reaction>
</comment>
<proteinExistence type="predicted"/>
<feature type="domain" description="Methylated-DNA-[protein]-cysteine S-methyltransferase DNA binding" evidence="7">
    <location>
        <begin position="87"/>
        <end position="166"/>
    </location>
</feature>
<organism evidence="8 9">
    <name type="scientific">Crossiella cryophila</name>
    <dbReference type="NCBI Taxonomy" id="43355"/>
    <lineage>
        <taxon>Bacteria</taxon>
        <taxon>Bacillati</taxon>
        <taxon>Actinomycetota</taxon>
        <taxon>Actinomycetes</taxon>
        <taxon>Pseudonocardiales</taxon>
        <taxon>Pseudonocardiaceae</taxon>
        <taxon>Crossiella</taxon>
    </lineage>
</organism>
<evidence type="ECO:0000259" key="7">
    <source>
        <dbReference type="Pfam" id="PF01035"/>
    </source>
</evidence>
<dbReference type="Proteomes" id="UP000533598">
    <property type="component" value="Unassembled WGS sequence"/>
</dbReference>
<evidence type="ECO:0000256" key="3">
    <source>
        <dbReference type="ARBA" id="ARBA00022679"/>
    </source>
</evidence>
<keyword evidence="4" id="KW-0227">DNA damage</keyword>
<evidence type="ECO:0000313" key="8">
    <source>
        <dbReference type="EMBL" id="MBB4674060.1"/>
    </source>
</evidence>
<dbReference type="InterPro" id="IPR001497">
    <property type="entry name" value="MethylDNA_cys_MeTrfase_AS"/>
</dbReference>
<name>A0A7W7FQP5_9PSEU</name>
<dbReference type="SUPFAM" id="SSF46767">
    <property type="entry name" value="Methylated DNA-protein cysteine methyltransferase, C-terminal domain"/>
    <property type="match status" value="1"/>
</dbReference>
<dbReference type="EC" id="2.1.1.63" evidence="8"/>
<dbReference type="RefSeq" id="WP_185000096.1">
    <property type="nucleotide sequence ID" value="NZ_BAAAUI010000013.1"/>
</dbReference>
<dbReference type="InterPro" id="IPR036217">
    <property type="entry name" value="MethylDNA_cys_MeTrfase_DNAb"/>
</dbReference>
<comment type="catalytic activity">
    <reaction evidence="6">
        <text>a 6-O-methyl-2'-deoxyguanosine in DNA + L-cysteinyl-[protein] = S-methyl-L-cysteinyl-[protein] + a 2'-deoxyguanosine in DNA</text>
        <dbReference type="Rhea" id="RHEA:24000"/>
        <dbReference type="Rhea" id="RHEA-COMP:10131"/>
        <dbReference type="Rhea" id="RHEA-COMP:10132"/>
        <dbReference type="Rhea" id="RHEA-COMP:11367"/>
        <dbReference type="Rhea" id="RHEA-COMP:11368"/>
        <dbReference type="ChEBI" id="CHEBI:29950"/>
        <dbReference type="ChEBI" id="CHEBI:82612"/>
        <dbReference type="ChEBI" id="CHEBI:85445"/>
        <dbReference type="ChEBI" id="CHEBI:85448"/>
        <dbReference type="EC" id="2.1.1.63"/>
    </reaction>
</comment>
<evidence type="ECO:0000256" key="1">
    <source>
        <dbReference type="ARBA" id="ARBA00001286"/>
    </source>
</evidence>
<dbReference type="PANTHER" id="PTHR10815">
    <property type="entry name" value="METHYLATED-DNA--PROTEIN-CYSTEINE METHYLTRANSFERASE"/>
    <property type="match status" value="1"/>
</dbReference>
<accession>A0A7W7FQP5</accession>
<keyword evidence="5" id="KW-0234">DNA repair</keyword>
<dbReference type="AlphaFoldDB" id="A0A7W7FQP5"/>
<keyword evidence="3 8" id="KW-0808">Transferase</keyword>
<protein>
    <submittedName>
        <fullName evidence="8">Methylated-DNA-[protein]-cysteine S-methyltransferase</fullName>
        <ecNumber evidence="8">2.1.1.63</ecNumber>
    </submittedName>
</protein>
<dbReference type="PANTHER" id="PTHR10815:SF14">
    <property type="entry name" value="BIFUNCTIONAL TRANSCRIPTIONAL ACTIVATOR_DNA REPAIR ENZYME ADA"/>
    <property type="match status" value="1"/>
</dbReference>
<dbReference type="Gene3D" id="1.10.10.10">
    <property type="entry name" value="Winged helix-like DNA-binding domain superfamily/Winged helix DNA-binding domain"/>
    <property type="match status" value="1"/>
</dbReference>
<keyword evidence="2 8" id="KW-0489">Methyltransferase</keyword>
<dbReference type="GO" id="GO:0003908">
    <property type="term" value="F:methylated-DNA-[protein]-cysteine S-methyltransferase activity"/>
    <property type="evidence" value="ECO:0007669"/>
    <property type="project" value="UniProtKB-EC"/>
</dbReference>
<dbReference type="PROSITE" id="PS00374">
    <property type="entry name" value="MGMT"/>
    <property type="match status" value="1"/>
</dbReference>
<dbReference type="Pfam" id="PF01035">
    <property type="entry name" value="DNA_binding_1"/>
    <property type="match status" value="1"/>
</dbReference>
<comment type="caution">
    <text evidence="8">The sequence shown here is derived from an EMBL/GenBank/DDBJ whole genome shotgun (WGS) entry which is preliminary data.</text>
</comment>
<gene>
    <name evidence="8" type="ORF">HNR67_000178</name>
</gene>
<reference evidence="8 9" key="1">
    <citation type="submission" date="2020-08" db="EMBL/GenBank/DDBJ databases">
        <title>Sequencing the genomes of 1000 actinobacteria strains.</title>
        <authorList>
            <person name="Klenk H.-P."/>
        </authorList>
    </citation>
    <scope>NUCLEOTIDE SEQUENCE [LARGE SCALE GENOMIC DNA]</scope>
    <source>
        <strain evidence="8 9">DSM 44230</strain>
    </source>
</reference>
<evidence type="ECO:0000256" key="2">
    <source>
        <dbReference type="ARBA" id="ARBA00022603"/>
    </source>
</evidence>
<dbReference type="InterPro" id="IPR036388">
    <property type="entry name" value="WH-like_DNA-bd_sf"/>
</dbReference>
<sequence>MTTTAAVSTVDTEAGPFTTIVDTDGAVLASGWTADPGALHPLIHASIRPAELITRADLGAVTKAVIAYHEGELAAVAQTPVRQRGGEFMEAAWLALRTVPAGSPVSYAEYAALAGRPAAVRAAATACARNPAALFVPCHRVLRTGGGLGGFRWGPEVKRWLLTHEGS</sequence>
<keyword evidence="9" id="KW-1185">Reference proteome</keyword>
<dbReference type="InterPro" id="IPR014048">
    <property type="entry name" value="MethylDNA_cys_MeTrfase_DNA-bd"/>
</dbReference>
<evidence type="ECO:0000313" key="9">
    <source>
        <dbReference type="Proteomes" id="UP000533598"/>
    </source>
</evidence>
<dbReference type="CDD" id="cd06445">
    <property type="entry name" value="ATase"/>
    <property type="match status" value="1"/>
</dbReference>
<dbReference type="GO" id="GO:0032259">
    <property type="term" value="P:methylation"/>
    <property type="evidence" value="ECO:0007669"/>
    <property type="project" value="UniProtKB-KW"/>
</dbReference>
<dbReference type="GO" id="GO:0006281">
    <property type="term" value="P:DNA repair"/>
    <property type="evidence" value="ECO:0007669"/>
    <property type="project" value="UniProtKB-KW"/>
</dbReference>